<keyword evidence="7 8" id="KW-0998">Cell outer membrane</keyword>
<dbReference type="GO" id="GO:0043165">
    <property type="term" value="P:Gram-negative-bacterium-type cell outer membrane assembly"/>
    <property type="evidence" value="ECO:0007669"/>
    <property type="project" value="UniProtKB-UniRule"/>
</dbReference>
<dbReference type="InterPro" id="IPR039910">
    <property type="entry name" value="D15-like"/>
</dbReference>
<dbReference type="Proteomes" id="UP000192491">
    <property type="component" value="Unassembled WGS sequence"/>
</dbReference>
<feature type="domain" description="POTRA" evidence="10">
    <location>
        <begin position="351"/>
        <end position="425"/>
    </location>
</feature>
<evidence type="ECO:0000256" key="3">
    <source>
        <dbReference type="ARBA" id="ARBA00022692"/>
    </source>
</evidence>
<dbReference type="Pfam" id="PF07244">
    <property type="entry name" value="POTRA"/>
    <property type="match status" value="4"/>
</dbReference>
<dbReference type="InterPro" id="IPR034746">
    <property type="entry name" value="POTRA"/>
</dbReference>
<evidence type="ECO:0000256" key="8">
    <source>
        <dbReference type="HAMAP-Rule" id="MF_01430"/>
    </source>
</evidence>
<evidence type="ECO:0000256" key="4">
    <source>
        <dbReference type="ARBA" id="ARBA00022729"/>
    </source>
</evidence>
<dbReference type="EMBL" id="MTEJ01000177">
    <property type="protein sequence ID" value="OQX08346.1"/>
    <property type="molecule type" value="Genomic_DNA"/>
</dbReference>
<dbReference type="InterPro" id="IPR000184">
    <property type="entry name" value="Bac_surfAg_D15"/>
</dbReference>
<evidence type="ECO:0000259" key="10">
    <source>
        <dbReference type="PROSITE" id="PS51779"/>
    </source>
</evidence>
<comment type="subcellular location">
    <subcellularLocation>
        <location evidence="8">Cell outer membrane</location>
    </subcellularLocation>
    <subcellularLocation>
        <location evidence="1">Membrane</location>
    </subcellularLocation>
</comment>
<evidence type="ECO:0000313" key="12">
    <source>
        <dbReference type="Proteomes" id="UP000192491"/>
    </source>
</evidence>
<name>A0A1Y1QL24_9GAMM</name>
<keyword evidence="3 8" id="KW-0812">Transmembrane</keyword>
<dbReference type="PIRSF" id="PIRSF006076">
    <property type="entry name" value="OM_assembly_OMP85"/>
    <property type="match status" value="1"/>
</dbReference>
<dbReference type="PANTHER" id="PTHR12815">
    <property type="entry name" value="SORTING AND ASSEMBLY MACHINERY SAMM50 PROTEIN FAMILY MEMBER"/>
    <property type="match status" value="1"/>
</dbReference>
<dbReference type="HAMAP" id="MF_01430">
    <property type="entry name" value="OM_assembly_BamA"/>
    <property type="match status" value="1"/>
</dbReference>
<evidence type="ECO:0000256" key="5">
    <source>
        <dbReference type="ARBA" id="ARBA00022737"/>
    </source>
</evidence>
<dbReference type="GO" id="GO:0051205">
    <property type="term" value="P:protein insertion into membrane"/>
    <property type="evidence" value="ECO:0007669"/>
    <property type="project" value="UniProtKB-UniRule"/>
</dbReference>
<dbReference type="AlphaFoldDB" id="A0A1Y1QL24"/>
<sequence length="767" mass="84130" precursor="true">MKKQTLGLSVASCLVVLSQTAWAAGFVVRDIEVNGLERVPAGTVLNYLPARIGQAFDDQQTGNAIKALFGTGLFDDVKVGRRGDVLVVNVVERPAIGEINLKGNRKIPSAKLMEVLKSRNVGKGDTLDKAALLSIQQELEEQYKAMGYYGVSVETTIEPLLRNRVAVNINVKEGATTRIKNVKIVGNQAFPEAVLLKQLESGPRGAFTIPFLSDRDKYSKDKLIGDLENLTSFYRDRGYLNFEITSTEVTMSPDKKDIFLTVGVQEGDQYRIRDVTVAGDLGLSKEQLGELIKIRQGQVFSQKALEETRKNLEGKLGEQGFAAAKINAVPDFDQANKQVGITLAVETGRRIYVRRIDIRGANRTKDEVFRRELRQLESSQYSKEQIERSKVRLERLPYVEEASIEVEPVAGTEDQVDLIVKVTERSSNQFRVGAGYSQSQGVLFNVNLNQENFMGTGKQMDINVDNSKVNKNYSISYTNPYYTPDGISRGFSVFHNKYDAAAEDISSYASNRTGASVNYAIPLSEHDSVSLNVGAEQREIVLGSDPATAITQYITDNGSKYTQLPVTVSYVHDTRNRSIFPSEGQRHRVSLQANVPGSDLEYQKLSYEGAAYMPVTDDVTFAVKGKVGVANAAGKTTEVPFFDKYYAGGIGSVRGYDQSSLAPRGDAAHRDQILGGDTMASATAELQFPVPFAEDVKGLKMSTFVDAGNAYNRSTSTGDEKAMRYSAGIGAVWLSPIGPFEISYAKPINSKAGDEEQKVQFSIGASF</sequence>
<dbReference type="InterPro" id="IPR010827">
    <property type="entry name" value="BamA/TamA_POTRA"/>
</dbReference>
<dbReference type="GO" id="GO:1990063">
    <property type="term" value="C:Bam protein complex"/>
    <property type="evidence" value="ECO:0007669"/>
    <property type="project" value="TreeGrafter"/>
</dbReference>
<proteinExistence type="inferred from homology"/>
<dbReference type="Gene3D" id="3.10.20.310">
    <property type="entry name" value="membrane protein fhac"/>
    <property type="match status" value="5"/>
</dbReference>
<gene>
    <name evidence="8" type="primary">bamA</name>
    <name evidence="11" type="ORF">BWK73_25655</name>
</gene>
<evidence type="ECO:0000256" key="9">
    <source>
        <dbReference type="NCBIfam" id="TIGR03303"/>
    </source>
</evidence>
<organism evidence="11 12">
    <name type="scientific">Thiothrix lacustris</name>
    <dbReference type="NCBI Taxonomy" id="525917"/>
    <lineage>
        <taxon>Bacteria</taxon>
        <taxon>Pseudomonadati</taxon>
        <taxon>Pseudomonadota</taxon>
        <taxon>Gammaproteobacteria</taxon>
        <taxon>Thiotrichales</taxon>
        <taxon>Thiotrichaceae</taxon>
        <taxon>Thiothrix</taxon>
    </lineage>
</organism>
<keyword evidence="4 8" id="KW-0732">Signal</keyword>
<accession>A0A1Y1QL24</accession>
<evidence type="ECO:0000256" key="1">
    <source>
        <dbReference type="ARBA" id="ARBA00004370"/>
    </source>
</evidence>
<evidence type="ECO:0000256" key="2">
    <source>
        <dbReference type="ARBA" id="ARBA00022452"/>
    </source>
</evidence>
<dbReference type="Pfam" id="PF01103">
    <property type="entry name" value="Omp85"/>
    <property type="match status" value="1"/>
</dbReference>
<comment type="subunit">
    <text evidence="8">Part of the Bam complex.</text>
</comment>
<dbReference type="InterPro" id="IPR023707">
    <property type="entry name" value="OM_assembly_BamA"/>
</dbReference>
<dbReference type="NCBIfam" id="TIGR03303">
    <property type="entry name" value="OM_YaeT"/>
    <property type="match status" value="1"/>
</dbReference>
<evidence type="ECO:0000313" key="11">
    <source>
        <dbReference type="EMBL" id="OQX08346.1"/>
    </source>
</evidence>
<keyword evidence="5 8" id="KW-0677">Repeat</keyword>
<evidence type="ECO:0000256" key="6">
    <source>
        <dbReference type="ARBA" id="ARBA00023136"/>
    </source>
</evidence>
<dbReference type="PANTHER" id="PTHR12815:SF23">
    <property type="entry name" value="OUTER MEMBRANE PROTEIN ASSEMBLY FACTOR BAMA"/>
    <property type="match status" value="1"/>
</dbReference>
<keyword evidence="6 8" id="KW-0472">Membrane</keyword>
<feature type="chain" id="PRO_5013415775" description="Outer membrane protein assembly factor BamA" evidence="8">
    <location>
        <begin position="24"/>
        <end position="767"/>
    </location>
</feature>
<keyword evidence="2 8" id="KW-1134">Transmembrane beta strand</keyword>
<comment type="caution">
    <text evidence="11">The sequence shown here is derived from an EMBL/GenBank/DDBJ whole genome shotgun (WGS) entry which is preliminary data.</text>
</comment>
<protein>
    <recommendedName>
        <fullName evidence="8 9">Outer membrane protein assembly factor BamA</fullName>
    </recommendedName>
</protein>
<reference evidence="11 12" key="1">
    <citation type="submission" date="2017-01" db="EMBL/GenBank/DDBJ databases">
        <title>Novel large sulfur bacteria in the metagenomes of groundwater-fed chemosynthetic microbial mats in the Lake Huron basin.</title>
        <authorList>
            <person name="Sharrar A.M."/>
            <person name="Flood B.E."/>
            <person name="Bailey J.V."/>
            <person name="Jones D.S."/>
            <person name="Biddanda B."/>
            <person name="Ruberg S.A."/>
            <person name="Marcus D.N."/>
            <person name="Dick G.J."/>
        </authorList>
    </citation>
    <scope>NUCLEOTIDE SEQUENCE [LARGE SCALE GENOMIC DNA]</scope>
    <source>
        <strain evidence="11">A8</strain>
    </source>
</reference>
<feature type="domain" description="POTRA" evidence="10">
    <location>
        <begin position="26"/>
        <end position="93"/>
    </location>
</feature>
<evidence type="ECO:0000256" key="7">
    <source>
        <dbReference type="ARBA" id="ARBA00023237"/>
    </source>
</evidence>
<dbReference type="Gene3D" id="2.40.160.50">
    <property type="entry name" value="membrane protein fhac: a member of the omp85/tpsb transporter family"/>
    <property type="match status" value="1"/>
</dbReference>
<dbReference type="PROSITE" id="PS51779">
    <property type="entry name" value="POTRA"/>
    <property type="match status" value="3"/>
</dbReference>
<feature type="domain" description="POTRA" evidence="10">
    <location>
        <begin position="94"/>
        <end position="174"/>
    </location>
</feature>
<comment type="function">
    <text evidence="8">Part of the outer membrane protein assembly complex, which is involved in assembly and insertion of beta-barrel proteins into the outer membrane.</text>
</comment>
<comment type="similarity">
    <text evidence="8">Belongs to the BamA family.</text>
</comment>
<feature type="signal peptide" evidence="8">
    <location>
        <begin position="1"/>
        <end position="23"/>
    </location>
</feature>